<evidence type="ECO:0000313" key="2">
    <source>
        <dbReference type="Ensembl" id="ENSCAFP00040039747.1"/>
    </source>
</evidence>
<proteinExistence type="predicted"/>
<accession>A0A8C0TNA8</accession>
<evidence type="ECO:0000313" key="4">
    <source>
        <dbReference type="Proteomes" id="UP000694542"/>
    </source>
</evidence>
<reference evidence="1 3" key="1">
    <citation type="journal article" date="2005" name="Nature">
        <title>Genome sequence, comparative analysis and haplotype structure of the domestic dog.</title>
        <authorList>
            <consortium name="Broad Sequencing Platform"/>
            <person name="Lindblad-Toh K."/>
            <person name="Wade C.M."/>
            <person name="Mikkelsen T.S."/>
            <person name="Karlsson E.K."/>
            <person name="Jaffe D.B."/>
            <person name="Kamal M."/>
            <person name="Clamp M."/>
            <person name="Chang J.L."/>
            <person name="Kulbokas E.J. III"/>
            <person name="Zody M.C."/>
            <person name="Mauceli E."/>
            <person name="Xie X."/>
            <person name="Breen M."/>
            <person name="Wayne R.K."/>
            <person name="Ostrander E.A."/>
            <person name="Ponting C.P."/>
            <person name="Galibert F."/>
            <person name="Smith D.R."/>
            <person name="DeJong P.J."/>
            <person name="Kirkness E."/>
            <person name="Alvarez P."/>
            <person name="Biagi T."/>
            <person name="Brockman W."/>
            <person name="Butler J."/>
            <person name="Chin C.W."/>
            <person name="Cook A."/>
            <person name="Cuff J."/>
            <person name="Daly M.J."/>
            <person name="DeCaprio D."/>
            <person name="Gnerre S."/>
            <person name="Grabherr M."/>
            <person name="Kellis M."/>
            <person name="Kleber M."/>
            <person name="Bardeleben C."/>
            <person name="Goodstadt L."/>
            <person name="Heger A."/>
            <person name="Hitte C."/>
            <person name="Kim L."/>
            <person name="Koepfli K.P."/>
            <person name="Parker H.G."/>
            <person name="Pollinger J.P."/>
            <person name="Searle S.M."/>
            <person name="Sutter N.B."/>
            <person name="Thomas R."/>
            <person name="Webber C."/>
            <person name="Baldwin J."/>
            <person name="Abebe A."/>
            <person name="Abouelleil A."/>
            <person name="Aftuck L."/>
            <person name="Ait-Zahra M."/>
            <person name="Aldredge T."/>
            <person name="Allen N."/>
            <person name="An P."/>
            <person name="Anderson S."/>
            <person name="Antoine C."/>
            <person name="Arachchi H."/>
            <person name="Aslam A."/>
            <person name="Ayotte L."/>
            <person name="Bachantsang P."/>
            <person name="Barry A."/>
            <person name="Bayul T."/>
            <person name="Benamara M."/>
            <person name="Berlin A."/>
            <person name="Bessette D."/>
            <person name="Blitshteyn B."/>
            <person name="Bloom T."/>
            <person name="Blye J."/>
            <person name="Boguslavskiy L."/>
            <person name="Bonnet C."/>
            <person name="Boukhgalter B."/>
            <person name="Brown A."/>
            <person name="Cahill P."/>
            <person name="Calixte N."/>
            <person name="Camarata J."/>
            <person name="Cheshatsang Y."/>
            <person name="Chu J."/>
            <person name="Citroen M."/>
            <person name="Collymore A."/>
            <person name="Cooke P."/>
            <person name="Dawoe T."/>
            <person name="Daza R."/>
            <person name="Decktor K."/>
            <person name="DeGray S."/>
            <person name="Dhargay N."/>
            <person name="Dooley K."/>
            <person name="Dooley K."/>
            <person name="Dorje P."/>
            <person name="Dorjee K."/>
            <person name="Dorris L."/>
            <person name="Duffey N."/>
            <person name="Dupes A."/>
            <person name="Egbiremolen O."/>
            <person name="Elong R."/>
            <person name="Falk J."/>
            <person name="Farina A."/>
            <person name="Faro S."/>
            <person name="Ferguson D."/>
            <person name="Ferreira P."/>
            <person name="Fisher S."/>
            <person name="FitzGerald M."/>
            <person name="Foley K."/>
            <person name="Foley C."/>
            <person name="Franke A."/>
            <person name="Friedrich D."/>
            <person name="Gage D."/>
            <person name="Garber M."/>
            <person name="Gearin G."/>
            <person name="Giannoukos G."/>
            <person name="Goode T."/>
            <person name="Goyette A."/>
            <person name="Graham J."/>
            <person name="Grandbois E."/>
            <person name="Gyaltsen K."/>
            <person name="Hafez N."/>
            <person name="Hagopian D."/>
            <person name="Hagos B."/>
            <person name="Hall J."/>
            <person name="Healy C."/>
            <person name="Hegarty R."/>
            <person name="Honan T."/>
            <person name="Horn A."/>
            <person name="Houde N."/>
            <person name="Hughes L."/>
            <person name="Hunnicutt L."/>
            <person name="Husby M."/>
            <person name="Jester B."/>
            <person name="Jones C."/>
            <person name="Kamat A."/>
            <person name="Kanga B."/>
            <person name="Kells C."/>
            <person name="Khazanovich D."/>
            <person name="Kieu A.C."/>
            <person name="Kisner P."/>
            <person name="Kumar M."/>
            <person name="Lance K."/>
            <person name="Landers T."/>
            <person name="Lara M."/>
            <person name="Lee W."/>
            <person name="Leger J.P."/>
            <person name="Lennon N."/>
            <person name="Leuper L."/>
            <person name="LeVine S."/>
            <person name="Liu J."/>
            <person name="Liu X."/>
            <person name="Lokyitsang Y."/>
            <person name="Lokyitsang T."/>
            <person name="Lui A."/>
            <person name="Macdonald J."/>
            <person name="Major J."/>
            <person name="Marabella R."/>
            <person name="Maru K."/>
            <person name="Matthews C."/>
            <person name="McDonough S."/>
            <person name="Mehta T."/>
            <person name="Meldrim J."/>
            <person name="Melnikov A."/>
            <person name="Meneus L."/>
            <person name="Mihalev A."/>
            <person name="Mihova T."/>
            <person name="Miller K."/>
            <person name="Mittelman R."/>
            <person name="Mlenga V."/>
            <person name="Mulrain L."/>
            <person name="Munson G."/>
            <person name="Navidi A."/>
            <person name="Naylor J."/>
            <person name="Nguyen T."/>
            <person name="Nguyen N."/>
            <person name="Nguyen C."/>
            <person name="Nguyen T."/>
            <person name="Nicol R."/>
            <person name="Norbu N."/>
            <person name="Norbu C."/>
            <person name="Novod N."/>
            <person name="Nyima T."/>
            <person name="Olandt P."/>
            <person name="O'Neill B."/>
            <person name="O'Neill K."/>
            <person name="Osman S."/>
            <person name="Oyono L."/>
            <person name="Patti C."/>
            <person name="Perrin D."/>
            <person name="Phunkhang P."/>
            <person name="Pierre F."/>
            <person name="Priest M."/>
            <person name="Rachupka A."/>
            <person name="Raghuraman S."/>
            <person name="Rameau R."/>
            <person name="Ray V."/>
            <person name="Raymond C."/>
            <person name="Rege F."/>
            <person name="Rise C."/>
            <person name="Rogers J."/>
            <person name="Rogov P."/>
            <person name="Sahalie J."/>
            <person name="Settipalli S."/>
            <person name="Sharpe T."/>
            <person name="Shea T."/>
            <person name="Sheehan M."/>
            <person name="Sherpa N."/>
            <person name="Shi J."/>
            <person name="Shih D."/>
            <person name="Sloan J."/>
            <person name="Smith C."/>
            <person name="Sparrow T."/>
            <person name="Stalker J."/>
            <person name="Stange-Thomann N."/>
            <person name="Stavropoulos S."/>
            <person name="Stone C."/>
            <person name="Stone S."/>
            <person name="Sykes S."/>
            <person name="Tchuinga P."/>
            <person name="Tenzing P."/>
            <person name="Tesfaye S."/>
            <person name="Thoulutsang D."/>
            <person name="Thoulutsang Y."/>
            <person name="Topham K."/>
            <person name="Topping I."/>
            <person name="Tsamla T."/>
            <person name="Vassiliev H."/>
            <person name="Venkataraman V."/>
            <person name="Vo A."/>
            <person name="Wangchuk T."/>
            <person name="Wangdi T."/>
            <person name="Weiand M."/>
            <person name="Wilkinson J."/>
            <person name="Wilson A."/>
            <person name="Yadav S."/>
            <person name="Yang S."/>
            <person name="Yang X."/>
            <person name="Young G."/>
            <person name="Yu Q."/>
            <person name="Zainoun J."/>
            <person name="Zembek L."/>
            <person name="Zimmer A."/>
            <person name="Lander E.S."/>
        </authorList>
    </citation>
    <scope>NUCLEOTIDE SEQUENCE [LARGE SCALE GENOMIC DNA]</scope>
    <source>
        <strain evidence="1">Boxer</strain>
    </source>
</reference>
<organism evidence="2 4">
    <name type="scientific">Canis lupus familiaris</name>
    <name type="common">Dog</name>
    <name type="synonym">Canis familiaris</name>
    <dbReference type="NCBI Taxonomy" id="9615"/>
    <lineage>
        <taxon>Eukaryota</taxon>
        <taxon>Metazoa</taxon>
        <taxon>Chordata</taxon>
        <taxon>Craniata</taxon>
        <taxon>Vertebrata</taxon>
        <taxon>Euteleostomi</taxon>
        <taxon>Mammalia</taxon>
        <taxon>Eutheria</taxon>
        <taxon>Laurasiatheria</taxon>
        <taxon>Carnivora</taxon>
        <taxon>Caniformia</taxon>
        <taxon>Canidae</taxon>
        <taxon>Canis</taxon>
    </lineage>
</organism>
<evidence type="ECO:0000313" key="3">
    <source>
        <dbReference type="Proteomes" id="UP000002254"/>
    </source>
</evidence>
<reference evidence="2" key="2">
    <citation type="submission" date="2018-10" db="EMBL/GenBank/DDBJ databases">
        <title>De novo assembly of a Great Dane genome.</title>
        <authorList>
            <person name="Kidd J.M."/>
            <person name="Pendleton A.L."/>
            <person name="Shen F."/>
            <person name="Emery S."/>
        </authorList>
    </citation>
    <scope>NUCLEOTIDE SEQUENCE [LARGE SCALE GENOMIC DNA]</scope>
    <source>
        <strain evidence="2">Great Dane</strain>
    </source>
</reference>
<evidence type="ECO:0000313" key="1">
    <source>
        <dbReference type="Ensembl" id="ENSCAFP00000050804.1"/>
    </source>
</evidence>
<name>A0A8C0TNA8_CANLF</name>
<sequence>IWGPCSSAILLLPPHQGQIPRDAHPAHPLPVNLAYPPGLSPTPLAAPQGNLAFSPDALPHLVPQPGYPGCQTLSLHPPPAPGTPPVNPWAQGMVARGMVMDKKMWKKMKKVHKKMHKHHEHDKHSSSCSSIHTLLTSSDTETECICIAGANRYDRYIS</sequence>
<dbReference type="Proteomes" id="UP000694542">
    <property type="component" value="Chromosome 22"/>
</dbReference>
<dbReference type="Ensembl" id="ENSCAFT00040045522.1">
    <property type="protein sequence ID" value="ENSCAFP00040039747.1"/>
    <property type="gene ID" value="ENSCAFG00040024437.1"/>
</dbReference>
<dbReference type="AlphaFoldDB" id="A0A8C0TNA8"/>
<reference evidence="2" key="3">
    <citation type="submission" date="2025-05" db="UniProtKB">
        <authorList>
            <consortium name="Ensembl"/>
        </authorList>
    </citation>
    <scope>IDENTIFICATION</scope>
</reference>
<protein>
    <submittedName>
        <fullName evidence="2">Uncharacterized protein</fullName>
    </submittedName>
</protein>
<dbReference type="PANTHER" id="PTHR36287:SF1">
    <property type="entry name" value="PROLINE-RICH PROTEIN 13"/>
    <property type="match status" value="1"/>
</dbReference>
<dbReference type="Proteomes" id="UP000002254">
    <property type="component" value="Chromosome 22"/>
</dbReference>
<dbReference type="PANTHER" id="PTHR36287">
    <property type="match status" value="1"/>
</dbReference>
<dbReference type="Ensembl" id="ENSCAFT00000077445.2">
    <property type="protein sequence ID" value="ENSCAFP00000050804.1"/>
    <property type="gene ID" value="ENSCAFG00000042453.2"/>
</dbReference>